<keyword evidence="3" id="KW-1185">Reference proteome</keyword>
<protein>
    <submittedName>
        <fullName evidence="2">Uncharacterized protein</fullName>
    </submittedName>
</protein>
<keyword evidence="1" id="KW-0732">Signal</keyword>
<name>A0A0M7BCB1_9RHOB</name>
<proteinExistence type="predicted"/>
<organism evidence="2 3">
    <name type="scientific">Jannaschia seosinensis</name>
    <dbReference type="NCBI Taxonomy" id="313367"/>
    <lineage>
        <taxon>Bacteria</taxon>
        <taxon>Pseudomonadati</taxon>
        <taxon>Pseudomonadota</taxon>
        <taxon>Alphaproteobacteria</taxon>
        <taxon>Rhodobacterales</taxon>
        <taxon>Roseobacteraceae</taxon>
        <taxon>Jannaschia</taxon>
    </lineage>
</organism>
<evidence type="ECO:0000256" key="1">
    <source>
        <dbReference type="SAM" id="SignalP"/>
    </source>
</evidence>
<sequence length="133" mass="14538">MKALLAAVALTLASPASADGVLGFEYDPAYAWLYAPDTTELGDGRVRMVFGDGRAALLTPNQFWYYEQIYKEVLAQLSFRMPVQQAVPRAQHAALTAMVRAHPTLRVQGADMEPLTVPRLLPRIPGVTVRPGS</sequence>
<evidence type="ECO:0000313" key="2">
    <source>
        <dbReference type="EMBL" id="CUH39708.1"/>
    </source>
</evidence>
<dbReference type="AlphaFoldDB" id="A0A0M7BCB1"/>
<feature type="signal peptide" evidence="1">
    <location>
        <begin position="1"/>
        <end position="18"/>
    </location>
</feature>
<reference evidence="2 3" key="1">
    <citation type="submission" date="2015-09" db="EMBL/GenBank/DDBJ databases">
        <authorList>
            <person name="Jackson K.R."/>
            <person name="Lunt B.L."/>
            <person name="Fisher J.N.B."/>
            <person name="Gardner A.V."/>
            <person name="Bailey M.E."/>
            <person name="Deus L.M."/>
            <person name="Earl A.S."/>
            <person name="Gibby P.D."/>
            <person name="Hartmann K.A."/>
            <person name="Liu J.E."/>
            <person name="Manci A.M."/>
            <person name="Nielsen D.A."/>
            <person name="Solomon M.B."/>
            <person name="Breakwell D.P."/>
            <person name="Burnett S.H."/>
            <person name="Grose J.H."/>
        </authorList>
    </citation>
    <scope>NUCLEOTIDE SEQUENCE [LARGE SCALE GENOMIC DNA]</scope>
    <source>
        <strain evidence="2 3">CECT 7799</strain>
    </source>
</reference>
<evidence type="ECO:0000313" key="3">
    <source>
        <dbReference type="Proteomes" id="UP000049455"/>
    </source>
</evidence>
<dbReference type="OrthoDB" id="7659029at2"/>
<dbReference type="Proteomes" id="UP000049455">
    <property type="component" value="Unassembled WGS sequence"/>
</dbReference>
<accession>A0A0M7BCB1</accession>
<dbReference type="RefSeq" id="WP_055663863.1">
    <property type="nucleotide sequence ID" value="NZ_CYPR01000161.1"/>
</dbReference>
<gene>
    <name evidence="2" type="ORF">JSE7799_02436</name>
</gene>
<dbReference type="EMBL" id="CYPR01000161">
    <property type="protein sequence ID" value="CUH39708.1"/>
    <property type="molecule type" value="Genomic_DNA"/>
</dbReference>
<dbReference type="STRING" id="313367.JSE7799_02436"/>
<feature type="chain" id="PRO_5005809966" evidence="1">
    <location>
        <begin position="19"/>
        <end position="133"/>
    </location>
</feature>